<evidence type="ECO:0000259" key="2">
    <source>
        <dbReference type="Pfam" id="PF00419"/>
    </source>
</evidence>
<dbReference type="SUPFAM" id="SSF49401">
    <property type="entry name" value="Bacterial adhesins"/>
    <property type="match status" value="1"/>
</dbReference>
<dbReference type="InterPro" id="IPR000259">
    <property type="entry name" value="Adhesion_dom_fimbrial"/>
</dbReference>
<dbReference type="AlphaFoldDB" id="A0A6B9G4I8"/>
<gene>
    <name evidence="3" type="ORF">CUN67_23450</name>
</gene>
<dbReference type="Pfam" id="PF00419">
    <property type="entry name" value="Fimbrial"/>
    <property type="match status" value="1"/>
</dbReference>
<accession>A0A6B9G4I8</accession>
<dbReference type="Proteomes" id="UP000502005">
    <property type="component" value="Plasmid pNE1A"/>
</dbReference>
<proteinExistence type="predicted"/>
<reference evidence="3 4" key="1">
    <citation type="submission" date="2017-11" db="EMBL/GenBank/DDBJ databases">
        <title>Genome sequence of Pantoea cypripedii NE1.</title>
        <authorList>
            <person name="Nascimento F.X."/>
        </authorList>
    </citation>
    <scope>NUCLEOTIDE SEQUENCE [LARGE SCALE GENOMIC DNA]</scope>
    <source>
        <strain evidence="3 4">NE1</strain>
        <plasmid evidence="4">pne1a</plasmid>
    </source>
</reference>
<keyword evidence="1" id="KW-0812">Transmembrane</keyword>
<feature type="domain" description="Fimbrial-type adhesion" evidence="2">
    <location>
        <begin position="277"/>
        <end position="459"/>
    </location>
</feature>
<evidence type="ECO:0000313" key="3">
    <source>
        <dbReference type="EMBL" id="QGY31938.1"/>
    </source>
</evidence>
<organism evidence="3 4">
    <name type="scientific">Pantoea cypripedii</name>
    <name type="common">Pectobacterium cypripedii</name>
    <name type="synonym">Erwinia cypripedii</name>
    <dbReference type="NCBI Taxonomy" id="55209"/>
    <lineage>
        <taxon>Bacteria</taxon>
        <taxon>Pseudomonadati</taxon>
        <taxon>Pseudomonadota</taxon>
        <taxon>Gammaproteobacteria</taxon>
        <taxon>Enterobacterales</taxon>
        <taxon>Erwiniaceae</taxon>
        <taxon>Pantoea</taxon>
    </lineage>
</organism>
<dbReference type="GO" id="GO:0009289">
    <property type="term" value="C:pilus"/>
    <property type="evidence" value="ECO:0007669"/>
    <property type="project" value="InterPro"/>
</dbReference>
<dbReference type="EMBL" id="CP024769">
    <property type="protein sequence ID" value="QGY31938.1"/>
    <property type="molecule type" value="Genomic_DNA"/>
</dbReference>
<feature type="transmembrane region" description="Helical" evidence="1">
    <location>
        <begin position="20"/>
        <end position="39"/>
    </location>
</feature>
<evidence type="ECO:0000313" key="4">
    <source>
        <dbReference type="Proteomes" id="UP000502005"/>
    </source>
</evidence>
<protein>
    <submittedName>
        <fullName evidence="3">Fimbrial protein</fullName>
    </submittedName>
</protein>
<dbReference type="GO" id="GO:0007155">
    <property type="term" value="P:cell adhesion"/>
    <property type="evidence" value="ECO:0007669"/>
    <property type="project" value="InterPro"/>
</dbReference>
<dbReference type="PIRSF" id="PIRSF029766">
    <property type="entry name" value="UCP029766"/>
    <property type="match status" value="1"/>
</dbReference>
<geneLocation type="plasmid" evidence="4">
    <name>pne1a</name>
</geneLocation>
<dbReference type="InterPro" id="IPR011228">
    <property type="entry name" value="UCP029766"/>
</dbReference>
<dbReference type="InterPro" id="IPR008966">
    <property type="entry name" value="Adhesion_dom_sf"/>
</dbReference>
<keyword evidence="1" id="KW-1133">Transmembrane helix</keyword>
<dbReference type="InterPro" id="IPR036937">
    <property type="entry name" value="Adhesion_dom_fimbrial_sf"/>
</dbReference>
<keyword evidence="3" id="KW-0614">Plasmid</keyword>
<keyword evidence="1" id="KW-0472">Membrane</keyword>
<evidence type="ECO:0000256" key="1">
    <source>
        <dbReference type="SAM" id="Phobius"/>
    </source>
</evidence>
<dbReference type="Gene3D" id="2.60.40.1090">
    <property type="entry name" value="Fimbrial-type adhesion domain"/>
    <property type="match status" value="1"/>
</dbReference>
<dbReference type="RefSeq" id="WP_208717829.1">
    <property type="nucleotide sequence ID" value="NZ_CP024769.1"/>
</dbReference>
<dbReference type="NCBIfam" id="NF011783">
    <property type="entry name" value="PRK15247.1"/>
    <property type="match status" value="1"/>
</dbReference>
<sequence>MTKELFTSIAHAARNNPVRLKIYFPILFILYFISFSIQASCTKITSSSSLSSAAIAAGYTATSWTGACDTCNGNMGLPAVVSINSGSSFQASGTLLASAVGNFLTAASNTAYTANQILYRCDVADADSLYEMYATNGDDAYTGKYTTSEVDGAYYDQAKNVAVRMTNLSTGEYYSRYWKQRQLTSDDWYSDGTYIYIPASAFSNVLYEMFKIDSTTYYANSDNYWLDSRSQPRGYIAFKGPGLDTNSLTVGMDSASYYYGWYGNWPGTWSTYSDVTYVRGALCEVKDYPSVVLLPTVSISTLSAGGSSQAPFSVSIECESGAISSTSTSSSSSANVAMGFLVNQSNAVTQATNLGLVTSGGGLTWLLDTNYGSSGVASGVGIKIYNSSGTAINLLPDLASTGTGNTRGWYAYKDLTTLVSSDSTSIYSGDFTASLEAIDGQTITAGTVNAQLQVVISFQ</sequence>
<name>A0A6B9G4I8_PANCY</name>